<evidence type="ECO:0000313" key="1">
    <source>
        <dbReference type="EMBL" id="SPD74673.1"/>
    </source>
</evidence>
<protein>
    <recommendedName>
        <fullName evidence="2">DUF2007 domain-containing protein</fullName>
    </recommendedName>
</protein>
<gene>
    <name evidence="1" type="ORF">PITCH_A290057</name>
</gene>
<reference evidence="1" key="1">
    <citation type="submission" date="2018-01" db="EMBL/GenBank/DDBJ databases">
        <authorList>
            <person name="Regsiter A."/>
            <person name="William W."/>
        </authorList>
    </citation>
    <scope>NUCLEOTIDE SEQUENCE</scope>
    <source>
        <strain evidence="1">TRIP AH-1</strain>
    </source>
</reference>
<accession>A0A445MZ25</accession>
<dbReference type="EMBL" id="OJIN01000169">
    <property type="protein sequence ID" value="SPD74673.1"/>
    <property type="molecule type" value="Genomic_DNA"/>
</dbReference>
<sequence>MNDYIEIDTLENEFEAQLLESILNERSIPHRLRSYYDTAFDGLYQTQKGWGHISAPEEYSTEIKEILTQLRKDAADIASSE</sequence>
<name>A0A445MZ25_9BACT</name>
<dbReference type="AlphaFoldDB" id="A0A445MZ25"/>
<organism evidence="1">
    <name type="scientific">uncultured Desulfobacterium sp</name>
    <dbReference type="NCBI Taxonomy" id="201089"/>
    <lineage>
        <taxon>Bacteria</taxon>
        <taxon>Pseudomonadati</taxon>
        <taxon>Thermodesulfobacteriota</taxon>
        <taxon>Desulfobacteria</taxon>
        <taxon>Desulfobacterales</taxon>
        <taxon>Desulfobacteriaceae</taxon>
        <taxon>Desulfobacterium</taxon>
        <taxon>environmental samples</taxon>
    </lineage>
</organism>
<evidence type="ECO:0008006" key="2">
    <source>
        <dbReference type="Google" id="ProtNLM"/>
    </source>
</evidence>
<proteinExistence type="predicted"/>